<reference evidence="2" key="1">
    <citation type="submission" date="2017-11" db="EMBL/GenBank/DDBJ databases">
        <authorList>
            <person name="Lima N.C."/>
            <person name="Parody-Merino A.M."/>
            <person name="Battley P.F."/>
            <person name="Fidler A.E."/>
            <person name="Prosdocimi F."/>
        </authorList>
    </citation>
    <scope>NUCLEOTIDE SEQUENCE [LARGE SCALE GENOMIC DNA]</scope>
</reference>
<accession>A0A2I0ULJ9</accession>
<dbReference type="AlphaFoldDB" id="A0A2I0ULJ9"/>
<evidence type="ECO:0000313" key="2">
    <source>
        <dbReference type="Proteomes" id="UP000233556"/>
    </source>
</evidence>
<dbReference type="OrthoDB" id="410381at2759"/>
<keyword evidence="2" id="KW-1185">Reference proteome</keyword>
<gene>
    <name evidence="1" type="ORF">llap_2761</name>
</gene>
<dbReference type="Proteomes" id="UP000233556">
    <property type="component" value="Unassembled WGS sequence"/>
</dbReference>
<organism evidence="1 2">
    <name type="scientific">Limosa lapponica baueri</name>
    <dbReference type="NCBI Taxonomy" id="1758121"/>
    <lineage>
        <taxon>Eukaryota</taxon>
        <taxon>Metazoa</taxon>
        <taxon>Chordata</taxon>
        <taxon>Craniata</taxon>
        <taxon>Vertebrata</taxon>
        <taxon>Euteleostomi</taxon>
        <taxon>Archelosauria</taxon>
        <taxon>Archosauria</taxon>
        <taxon>Dinosauria</taxon>
        <taxon>Saurischia</taxon>
        <taxon>Theropoda</taxon>
        <taxon>Coelurosauria</taxon>
        <taxon>Aves</taxon>
        <taxon>Neognathae</taxon>
        <taxon>Neoaves</taxon>
        <taxon>Charadriiformes</taxon>
        <taxon>Scolopacidae</taxon>
        <taxon>Limosa</taxon>
    </lineage>
</organism>
<name>A0A2I0ULJ9_LIMLA</name>
<protein>
    <submittedName>
        <fullName evidence="1">Uncharacterized protein</fullName>
    </submittedName>
</protein>
<dbReference type="EMBL" id="KZ505694">
    <property type="protein sequence ID" value="PKU46926.1"/>
    <property type="molecule type" value="Genomic_DNA"/>
</dbReference>
<sequence>MQHQGNRLGGEWIESSPKEDLGVLVDEKLNVSQQCALAAQAPNCILGCTERSEASRSREGILPLYSTLMRPHLEYCIQLWSPQHNRDVDLLKQVQRKDRKMIRGLEHLSYEDRLRAGVVQPGEEKALGRPYHGLPAVPKRDLQESWSFYKGM</sequence>
<evidence type="ECO:0000313" key="1">
    <source>
        <dbReference type="EMBL" id="PKU46926.1"/>
    </source>
</evidence>
<dbReference type="PANTHER" id="PTHR33332">
    <property type="entry name" value="REVERSE TRANSCRIPTASE DOMAIN-CONTAINING PROTEIN"/>
    <property type="match status" value="1"/>
</dbReference>
<reference evidence="2" key="2">
    <citation type="submission" date="2017-12" db="EMBL/GenBank/DDBJ databases">
        <title>Genome sequence of the Bar-tailed Godwit (Limosa lapponica baueri).</title>
        <authorList>
            <person name="Lima N.C.B."/>
            <person name="Parody-Merino A.M."/>
            <person name="Battley P.F."/>
            <person name="Fidler A.E."/>
            <person name="Prosdocimi F."/>
        </authorList>
    </citation>
    <scope>NUCLEOTIDE SEQUENCE [LARGE SCALE GENOMIC DNA]</scope>
</reference>
<proteinExistence type="predicted"/>